<dbReference type="InterPro" id="IPR002401">
    <property type="entry name" value="Cyt_P450_E_grp-I"/>
</dbReference>
<dbReference type="InterPro" id="IPR050182">
    <property type="entry name" value="Cytochrome_P450_fam2"/>
</dbReference>
<comment type="cofactor">
    <cofactor evidence="1">
        <name>heme</name>
        <dbReference type="ChEBI" id="CHEBI:30413"/>
    </cofactor>
</comment>
<evidence type="ECO:0000256" key="2">
    <source>
        <dbReference type="ARBA" id="ARBA00010617"/>
    </source>
</evidence>
<reference evidence="5 6" key="1">
    <citation type="submission" date="2019-09" db="EMBL/GenBank/DDBJ databases">
        <title>Bird 10,000 Genomes (B10K) Project - Family phase.</title>
        <authorList>
            <person name="Zhang G."/>
        </authorList>
    </citation>
    <scope>NUCLEOTIDE SEQUENCE [LARGE SCALE GENOMIC DNA]</scope>
    <source>
        <strain evidence="5">B10K-DU-029-32</strain>
        <tissue evidence="5">Liver or heart</tissue>
    </source>
</reference>
<proteinExistence type="inferred from homology"/>
<dbReference type="GO" id="GO:0005737">
    <property type="term" value="C:cytoplasm"/>
    <property type="evidence" value="ECO:0007669"/>
    <property type="project" value="TreeGrafter"/>
</dbReference>
<dbReference type="EMBL" id="VZTJ01005847">
    <property type="protein sequence ID" value="NXC09890.1"/>
    <property type="molecule type" value="Genomic_DNA"/>
</dbReference>
<evidence type="ECO:0000256" key="3">
    <source>
        <dbReference type="ARBA" id="ARBA00022723"/>
    </source>
</evidence>
<organism evidence="5 6">
    <name type="scientific">Orthonyx spaldingii</name>
    <name type="common">Chowchilla</name>
    <dbReference type="NCBI Taxonomy" id="38397"/>
    <lineage>
        <taxon>Eukaryota</taxon>
        <taxon>Metazoa</taxon>
        <taxon>Chordata</taxon>
        <taxon>Craniata</taxon>
        <taxon>Vertebrata</taxon>
        <taxon>Euteleostomi</taxon>
        <taxon>Archelosauria</taxon>
        <taxon>Archosauria</taxon>
        <taxon>Dinosauria</taxon>
        <taxon>Saurischia</taxon>
        <taxon>Theropoda</taxon>
        <taxon>Coelurosauria</taxon>
        <taxon>Aves</taxon>
        <taxon>Neognathae</taxon>
        <taxon>Neoaves</taxon>
        <taxon>Telluraves</taxon>
        <taxon>Australaves</taxon>
        <taxon>Passeriformes</taxon>
        <taxon>Corvoidea</taxon>
        <taxon>Orthonychidae</taxon>
        <taxon>Orthonyx</taxon>
    </lineage>
</organism>
<accession>A0A7K8H271</accession>
<dbReference type="GO" id="GO:0008392">
    <property type="term" value="F:arachidonate epoxygenase activity"/>
    <property type="evidence" value="ECO:0007669"/>
    <property type="project" value="TreeGrafter"/>
</dbReference>
<feature type="non-terminal residue" evidence="5">
    <location>
        <position position="1"/>
    </location>
</feature>
<sequence>QLYDTAESFLWWVPGPHRRIPRLLARMRRFWGVLGWFGNFLGYFWADLEKDDPGSEFTLENLELTTLNLFFAGTETVASTLRFGLLYLMRHPEVEGGTPDPIRGPPGD</sequence>
<keyword evidence="4" id="KW-0408">Iron</keyword>
<dbReference type="GO" id="GO:0005506">
    <property type="term" value="F:iron ion binding"/>
    <property type="evidence" value="ECO:0007669"/>
    <property type="project" value="InterPro"/>
</dbReference>
<dbReference type="Gene3D" id="1.10.630.10">
    <property type="entry name" value="Cytochrome P450"/>
    <property type="match status" value="1"/>
</dbReference>
<evidence type="ECO:0000313" key="6">
    <source>
        <dbReference type="Proteomes" id="UP000526602"/>
    </source>
</evidence>
<evidence type="ECO:0000256" key="1">
    <source>
        <dbReference type="ARBA" id="ARBA00001971"/>
    </source>
</evidence>
<dbReference type="Proteomes" id="UP000526602">
    <property type="component" value="Unassembled WGS sequence"/>
</dbReference>
<dbReference type="InterPro" id="IPR001128">
    <property type="entry name" value="Cyt_P450"/>
</dbReference>
<dbReference type="AlphaFoldDB" id="A0A7K8H271"/>
<dbReference type="Pfam" id="PF00067">
    <property type="entry name" value="p450"/>
    <property type="match status" value="1"/>
</dbReference>
<dbReference type="GO" id="GO:0020037">
    <property type="term" value="F:heme binding"/>
    <property type="evidence" value="ECO:0007669"/>
    <property type="project" value="InterPro"/>
</dbReference>
<evidence type="ECO:0000256" key="4">
    <source>
        <dbReference type="ARBA" id="ARBA00023004"/>
    </source>
</evidence>
<keyword evidence="3" id="KW-0479">Metal-binding</keyword>
<dbReference type="GO" id="GO:0006805">
    <property type="term" value="P:xenobiotic metabolic process"/>
    <property type="evidence" value="ECO:0007669"/>
    <property type="project" value="TreeGrafter"/>
</dbReference>
<protein>
    <submittedName>
        <fullName evidence="5">CP2G1 protein</fullName>
    </submittedName>
</protein>
<dbReference type="PRINTS" id="PR00463">
    <property type="entry name" value="EP450I"/>
</dbReference>
<keyword evidence="6" id="KW-1185">Reference proteome</keyword>
<dbReference type="SUPFAM" id="SSF48264">
    <property type="entry name" value="Cytochrome P450"/>
    <property type="match status" value="1"/>
</dbReference>
<dbReference type="GO" id="GO:0016712">
    <property type="term" value="F:oxidoreductase activity, acting on paired donors, with incorporation or reduction of molecular oxygen, reduced flavin or flavoprotein as one donor, and incorporation of one atom of oxygen"/>
    <property type="evidence" value="ECO:0007669"/>
    <property type="project" value="TreeGrafter"/>
</dbReference>
<dbReference type="InterPro" id="IPR036396">
    <property type="entry name" value="Cyt_P450_sf"/>
</dbReference>
<comment type="similarity">
    <text evidence="2">Belongs to the cytochrome P450 family.</text>
</comment>
<dbReference type="GO" id="GO:0019373">
    <property type="term" value="P:epoxygenase P450 pathway"/>
    <property type="evidence" value="ECO:0007669"/>
    <property type="project" value="TreeGrafter"/>
</dbReference>
<comment type="caution">
    <text evidence="5">The sequence shown here is derived from an EMBL/GenBank/DDBJ whole genome shotgun (WGS) entry which is preliminary data.</text>
</comment>
<feature type="non-terminal residue" evidence="5">
    <location>
        <position position="108"/>
    </location>
</feature>
<dbReference type="PANTHER" id="PTHR24300">
    <property type="entry name" value="CYTOCHROME P450 508A4-RELATED"/>
    <property type="match status" value="1"/>
</dbReference>
<name>A0A7K8H271_ORTSP</name>
<dbReference type="PANTHER" id="PTHR24300:SF424">
    <property type="entry name" value="CYTOCHROME P450"/>
    <property type="match status" value="1"/>
</dbReference>
<evidence type="ECO:0000313" key="5">
    <source>
        <dbReference type="EMBL" id="NXC09890.1"/>
    </source>
</evidence>
<gene>
    <name evidence="5" type="primary">Cyp2g1_1</name>
    <name evidence="5" type="ORF">ORTSPA_R15417</name>
</gene>